<sequence>MGPLPNQDQILVVIDYYSRYQDIQFLKSTTSAIIIRCLDKLFSRFGIPKSIRADNGRQFVSQEFKDYCDQNNIKLIHTPPYWPQANGEVENMNRSILKRLQICHNNKQDYKAEIQKFIMMYNVTPHGTTDKSPSELLFQRRIRDKIPSIVDIMGNTSMRKHKMQIWRIRKKGKRREDESRGAKQDYIRTGDKVVIQNIIRPHKLTSRFNSVEYDVIERNGNELILFGDGKTIRRHVAHVKKIVAPNPTEMVPAGNQETVPSQEASVPTASTSVATPVPSDSRELDPPGRITMRLKRKDGMWQPAGGTGNNAEPVM</sequence>
<dbReference type="Gene3D" id="3.30.420.10">
    <property type="entry name" value="Ribonuclease H-like superfamily/Ribonuclease H"/>
    <property type="match status" value="1"/>
</dbReference>
<dbReference type="Proteomes" id="UP000504635">
    <property type="component" value="Unplaced"/>
</dbReference>
<evidence type="ECO:0000313" key="3">
    <source>
        <dbReference type="Proteomes" id="UP000504635"/>
    </source>
</evidence>
<proteinExistence type="predicted"/>
<reference evidence="4" key="1">
    <citation type="submission" date="2025-08" db="UniProtKB">
        <authorList>
            <consortium name="RefSeq"/>
        </authorList>
    </citation>
    <scope>IDENTIFICATION</scope>
    <source>
        <tissue evidence="4">Gonads</tissue>
    </source>
</reference>
<dbReference type="PANTHER" id="PTHR37984">
    <property type="entry name" value="PROTEIN CBG26694"/>
    <property type="match status" value="1"/>
</dbReference>
<organism evidence="3 4">
    <name type="scientific">Sitophilus oryzae</name>
    <name type="common">Rice weevil</name>
    <name type="synonym">Curculio oryzae</name>
    <dbReference type="NCBI Taxonomy" id="7048"/>
    <lineage>
        <taxon>Eukaryota</taxon>
        <taxon>Metazoa</taxon>
        <taxon>Ecdysozoa</taxon>
        <taxon>Arthropoda</taxon>
        <taxon>Hexapoda</taxon>
        <taxon>Insecta</taxon>
        <taxon>Pterygota</taxon>
        <taxon>Neoptera</taxon>
        <taxon>Endopterygota</taxon>
        <taxon>Coleoptera</taxon>
        <taxon>Polyphaga</taxon>
        <taxon>Cucujiformia</taxon>
        <taxon>Curculionidae</taxon>
        <taxon>Dryophthorinae</taxon>
        <taxon>Sitophilus</taxon>
    </lineage>
</organism>
<dbReference type="InterPro" id="IPR012337">
    <property type="entry name" value="RNaseH-like_sf"/>
</dbReference>
<dbReference type="KEGG" id="soy:115885834"/>
<dbReference type="InterPro" id="IPR001584">
    <property type="entry name" value="Integrase_cat-core"/>
</dbReference>
<gene>
    <name evidence="4" type="primary">LOC115885834</name>
</gene>
<evidence type="ECO:0000256" key="1">
    <source>
        <dbReference type="SAM" id="MobiDB-lite"/>
    </source>
</evidence>
<feature type="domain" description="Integrase catalytic" evidence="2">
    <location>
        <begin position="1"/>
        <end position="141"/>
    </location>
</feature>
<accession>A0A6J2YCT7</accession>
<dbReference type="PROSITE" id="PS50994">
    <property type="entry name" value="INTEGRASE"/>
    <property type="match status" value="1"/>
</dbReference>
<feature type="region of interest" description="Disordered" evidence="1">
    <location>
        <begin position="248"/>
        <end position="288"/>
    </location>
</feature>
<name>A0A6J2YCT7_SITOR</name>
<dbReference type="GeneID" id="115885834"/>
<dbReference type="GO" id="GO:0003676">
    <property type="term" value="F:nucleic acid binding"/>
    <property type="evidence" value="ECO:0007669"/>
    <property type="project" value="InterPro"/>
</dbReference>
<dbReference type="Pfam" id="PF00665">
    <property type="entry name" value="rve"/>
    <property type="match status" value="1"/>
</dbReference>
<feature type="compositionally biased region" description="Polar residues" evidence="1">
    <location>
        <begin position="255"/>
        <end position="274"/>
    </location>
</feature>
<dbReference type="FunFam" id="3.30.420.10:FF:000063">
    <property type="entry name" value="Retrovirus-related Pol polyprotein from transposon 297-like Protein"/>
    <property type="match status" value="1"/>
</dbReference>
<dbReference type="RefSeq" id="XP_030760720.1">
    <property type="nucleotide sequence ID" value="XM_030904860.1"/>
</dbReference>
<dbReference type="PANTHER" id="PTHR37984:SF11">
    <property type="entry name" value="INTEGRASE CATALYTIC DOMAIN-CONTAINING PROTEIN"/>
    <property type="match status" value="1"/>
</dbReference>
<dbReference type="OrthoDB" id="6779461at2759"/>
<evidence type="ECO:0000313" key="4">
    <source>
        <dbReference type="RefSeq" id="XP_030760720.1"/>
    </source>
</evidence>
<protein>
    <submittedName>
        <fullName evidence="4">Uncharacterized protein K02A2.6-like</fullName>
    </submittedName>
</protein>
<dbReference type="InterPro" id="IPR050951">
    <property type="entry name" value="Retrovirus_Pol_polyprotein"/>
</dbReference>
<evidence type="ECO:0000259" key="2">
    <source>
        <dbReference type="PROSITE" id="PS50994"/>
    </source>
</evidence>
<dbReference type="AlphaFoldDB" id="A0A6J2YCT7"/>
<dbReference type="GO" id="GO:0015074">
    <property type="term" value="P:DNA integration"/>
    <property type="evidence" value="ECO:0007669"/>
    <property type="project" value="InterPro"/>
</dbReference>
<dbReference type="InterPro" id="IPR036397">
    <property type="entry name" value="RNaseH_sf"/>
</dbReference>
<keyword evidence="3" id="KW-1185">Reference proteome</keyword>
<dbReference type="SUPFAM" id="SSF53098">
    <property type="entry name" value="Ribonuclease H-like"/>
    <property type="match status" value="1"/>
</dbReference>
<dbReference type="InParanoid" id="A0A6J2YCT7"/>